<keyword evidence="3" id="KW-0678">Repressor</keyword>
<dbReference type="VEuPathDB" id="FungiDB:jhhlp_003575"/>
<keyword evidence="6" id="KW-0539">Nucleus</keyword>
<evidence type="ECO:0000256" key="2">
    <source>
        <dbReference type="ARBA" id="ARBA00006283"/>
    </source>
</evidence>
<dbReference type="OrthoDB" id="510958at2759"/>
<dbReference type="PANTHER" id="PTHR13286:SF23">
    <property type="entry name" value="HISTONE DEACETYLASE COMPLEX SUBUNIT SAP30 SIN3 BINDING DOMAIN-CONTAINING PROTEIN"/>
    <property type="match status" value="1"/>
</dbReference>
<reference evidence="9 10" key="1">
    <citation type="journal article" date="2017" name="G3 (Bethesda)">
        <title>First Draft Genome Sequence of the Pathogenic Fungus Lomentospora prolificans (Formerly Scedosporium prolificans).</title>
        <authorList>
            <person name="Luo R."/>
            <person name="Zimin A."/>
            <person name="Workman R."/>
            <person name="Fan Y."/>
            <person name="Pertea G."/>
            <person name="Grossman N."/>
            <person name="Wear M.P."/>
            <person name="Jia B."/>
            <person name="Miller H."/>
            <person name="Casadevall A."/>
            <person name="Timp W."/>
            <person name="Zhang S.X."/>
            <person name="Salzberg S.L."/>
        </authorList>
    </citation>
    <scope>NUCLEOTIDE SEQUENCE [LARGE SCALE GENOMIC DNA]</scope>
    <source>
        <strain evidence="9 10">JHH-5317</strain>
    </source>
</reference>
<dbReference type="Pfam" id="PF13867">
    <property type="entry name" value="SAP30_Sin3_bdg"/>
    <property type="match status" value="1"/>
</dbReference>
<feature type="domain" description="Histone deacetylase complex subunit SAP30 Sin3 binding" evidence="8">
    <location>
        <begin position="123"/>
        <end position="155"/>
    </location>
</feature>
<keyword evidence="4" id="KW-0805">Transcription regulation</keyword>
<dbReference type="PANTHER" id="PTHR13286">
    <property type="entry name" value="SAP30"/>
    <property type="match status" value="1"/>
</dbReference>
<keyword evidence="5" id="KW-0804">Transcription</keyword>
<accession>A0A2N3N9B2</accession>
<dbReference type="EMBL" id="NLAX01000010">
    <property type="protein sequence ID" value="PKS08962.1"/>
    <property type="molecule type" value="Genomic_DNA"/>
</dbReference>
<dbReference type="InterPro" id="IPR024145">
    <property type="entry name" value="His_deAcase_SAP30/SAP30L"/>
</dbReference>
<organism evidence="9 10">
    <name type="scientific">Lomentospora prolificans</name>
    <dbReference type="NCBI Taxonomy" id="41688"/>
    <lineage>
        <taxon>Eukaryota</taxon>
        <taxon>Fungi</taxon>
        <taxon>Dikarya</taxon>
        <taxon>Ascomycota</taxon>
        <taxon>Pezizomycotina</taxon>
        <taxon>Sordariomycetes</taxon>
        <taxon>Hypocreomycetidae</taxon>
        <taxon>Microascales</taxon>
        <taxon>Microascaceae</taxon>
        <taxon>Lomentospora</taxon>
    </lineage>
</organism>
<evidence type="ECO:0000256" key="4">
    <source>
        <dbReference type="ARBA" id="ARBA00023015"/>
    </source>
</evidence>
<name>A0A2N3N9B2_9PEZI</name>
<evidence type="ECO:0000259" key="8">
    <source>
        <dbReference type="Pfam" id="PF13867"/>
    </source>
</evidence>
<evidence type="ECO:0000313" key="9">
    <source>
        <dbReference type="EMBL" id="PKS08962.1"/>
    </source>
</evidence>
<sequence length="177" mass="19899">MAPPKTSRNAHEDKPEGKDKDKTSTSNGTHTGTKMRRGVSQASHSRDQAAAGPVPQPLPVVSQEPTGIQWQAIDRKALHNYRREYNLDTPLSFSTSYHHIIFTRPGGIGIYSPTMAKRRKQKRQTKEQLATAVRKHFNSVGVQENDIIVDLIHAVHNQGNRTLKQKPDEQPPVELER</sequence>
<dbReference type="InParanoid" id="A0A2N3N9B2"/>
<evidence type="ECO:0000256" key="1">
    <source>
        <dbReference type="ARBA" id="ARBA00004123"/>
    </source>
</evidence>
<dbReference type="Proteomes" id="UP000233524">
    <property type="component" value="Unassembled WGS sequence"/>
</dbReference>
<proteinExistence type="inferred from homology"/>
<dbReference type="AlphaFoldDB" id="A0A2N3N9B2"/>
<protein>
    <recommendedName>
        <fullName evidence="8">Histone deacetylase complex subunit SAP30 Sin3 binding domain-containing protein</fullName>
    </recommendedName>
</protein>
<dbReference type="GO" id="GO:0005634">
    <property type="term" value="C:nucleus"/>
    <property type="evidence" value="ECO:0007669"/>
    <property type="project" value="UniProtKB-SubCell"/>
</dbReference>
<keyword evidence="10" id="KW-1185">Reference proteome</keyword>
<evidence type="ECO:0000256" key="6">
    <source>
        <dbReference type="ARBA" id="ARBA00023242"/>
    </source>
</evidence>
<dbReference type="InterPro" id="IPR038291">
    <property type="entry name" value="SAP30_C_sf"/>
</dbReference>
<feature type="region of interest" description="Disordered" evidence="7">
    <location>
        <begin position="1"/>
        <end position="65"/>
    </location>
</feature>
<comment type="similarity">
    <text evidence="2">Belongs to the SAP30 family.</text>
</comment>
<evidence type="ECO:0000256" key="5">
    <source>
        <dbReference type="ARBA" id="ARBA00023163"/>
    </source>
</evidence>
<dbReference type="Gene3D" id="6.10.160.20">
    <property type="match status" value="1"/>
</dbReference>
<comment type="subcellular location">
    <subcellularLocation>
        <location evidence="1">Nucleus</location>
    </subcellularLocation>
</comment>
<dbReference type="InterPro" id="IPR025718">
    <property type="entry name" value="SAP30_Sin3-bd"/>
</dbReference>
<comment type="caution">
    <text evidence="9">The sequence shown here is derived from an EMBL/GenBank/DDBJ whole genome shotgun (WGS) entry which is preliminary data.</text>
</comment>
<evidence type="ECO:0000256" key="3">
    <source>
        <dbReference type="ARBA" id="ARBA00022491"/>
    </source>
</evidence>
<evidence type="ECO:0000256" key="7">
    <source>
        <dbReference type="SAM" id="MobiDB-lite"/>
    </source>
</evidence>
<evidence type="ECO:0000313" key="10">
    <source>
        <dbReference type="Proteomes" id="UP000233524"/>
    </source>
</evidence>
<feature type="compositionally biased region" description="Basic and acidic residues" evidence="7">
    <location>
        <begin position="9"/>
        <end position="23"/>
    </location>
</feature>
<gene>
    <name evidence="9" type="ORF">jhhlp_003575</name>
</gene>